<gene>
    <name evidence="1" type="ORF">QE152_g23374</name>
</gene>
<sequence length="88" mass="10042">MLANTYINIIELHKKLDDELCRALPGFHALMGCDKKLDDELCRALPGFHALMGCDFNPAFFKNGKERPLEIQGKSAKFIRTFIDIMKI</sequence>
<dbReference type="Proteomes" id="UP001458880">
    <property type="component" value="Unassembled WGS sequence"/>
</dbReference>
<reference evidence="1 2" key="1">
    <citation type="journal article" date="2024" name="BMC Genomics">
        <title>De novo assembly and annotation of Popillia japonica's genome with initial clues to its potential as an invasive pest.</title>
        <authorList>
            <person name="Cucini C."/>
            <person name="Boschi S."/>
            <person name="Funari R."/>
            <person name="Cardaioli E."/>
            <person name="Iannotti N."/>
            <person name="Marturano G."/>
            <person name="Paoli F."/>
            <person name="Bruttini M."/>
            <person name="Carapelli A."/>
            <person name="Frati F."/>
            <person name="Nardi F."/>
        </authorList>
    </citation>
    <scope>NUCLEOTIDE SEQUENCE [LARGE SCALE GENOMIC DNA]</scope>
    <source>
        <strain evidence="1">DMR45628</strain>
    </source>
</reference>
<evidence type="ECO:0000313" key="1">
    <source>
        <dbReference type="EMBL" id="KAK9718123.1"/>
    </source>
</evidence>
<name>A0AAW1KI29_POPJA</name>
<evidence type="ECO:0000313" key="2">
    <source>
        <dbReference type="Proteomes" id="UP001458880"/>
    </source>
</evidence>
<proteinExistence type="predicted"/>
<dbReference type="AlphaFoldDB" id="A0AAW1KI29"/>
<protein>
    <submittedName>
        <fullName evidence="1">Uncharacterized protein</fullName>
    </submittedName>
</protein>
<keyword evidence="2" id="KW-1185">Reference proteome</keyword>
<accession>A0AAW1KI29</accession>
<comment type="caution">
    <text evidence="1">The sequence shown here is derived from an EMBL/GenBank/DDBJ whole genome shotgun (WGS) entry which is preliminary data.</text>
</comment>
<dbReference type="EMBL" id="JASPKY010000231">
    <property type="protein sequence ID" value="KAK9718123.1"/>
    <property type="molecule type" value="Genomic_DNA"/>
</dbReference>
<organism evidence="1 2">
    <name type="scientific">Popillia japonica</name>
    <name type="common">Japanese beetle</name>
    <dbReference type="NCBI Taxonomy" id="7064"/>
    <lineage>
        <taxon>Eukaryota</taxon>
        <taxon>Metazoa</taxon>
        <taxon>Ecdysozoa</taxon>
        <taxon>Arthropoda</taxon>
        <taxon>Hexapoda</taxon>
        <taxon>Insecta</taxon>
        <taxon>Pterygota</taxon>
        <taxon>Neoptera</taxon>
        <taxon>Endopterygota</taxon>
        <taxon>Coleoptera</taxon>
        <taxon>Polyphaga</taxon>
        <taxon>Scarabaeiformia</taxon>
        <taxon>Scarabaeidae</taxon>
        <taxon>Rutelinae</taxon>
        <taxon>Popillia</taxon>
    </lineage>
</organism>